<proteinExistence type="predicted"/>
<accession>A0A7U2I4B9</accession>
<dbReference type="Proteomes" id="UP000663193">
    <property type="component" value="Chromosome 12"/>
</dbReference>
<dbReference type="EMBL" id="CP069034">
    <property type="protein sequence ID" value="QRD01340.1"/>
    <property type="molecule type" value="Genomic_DNA"/>
</dbReference>
<name>A0A7U2I4B9_PHANO</name>
<protein>
    <submittedName>
        <fullName evidence="1">Uncharacterized protein</fullName>
    </submittedName>
</protein>
<reference evidence="2" key="1">
    <citation type="journal article" date="2021" name="BMC Genomics">
        <title>Chromosome-level genome assembly and manually-curated proteome of model necrotroph Parastagonospora nodorum Sn15 reveals a genome-wide trove of candidate effector homologs, and redundancy of virulence-related functions within an accessory chromosome.</title>
        <authorList>
            <person name="Bertazzoni S."/>
            <person name="Jones D.A.B."/>
            <person name="Phan H.T."/>
            <person name="Tan K.-C."/>
            <person name="Hane J.K."/>
        </authorList>
    </citation>
    <scope>NUCLEOTIDE SEQUENCE [LARGE SCALE GENOMIC DNA]</scope>
    <source>
        <strain evidence="2">SN15 / ATCC MYA-4574 / FGSC 10173)</strain>
    </source>
</reference>
<dbReference type="AlphaFoldDB" id="A0A7U2I4B9"/>
<sequence length="53" mass="5645">MNCSDMGMWVICGTKRFCGAGRISPPTGNEATIFKKAFNQVGDSGAVNAYGRE</sequence>
<dbReference type="VEuPathDB" id="FungiDB:JI435_416450"/>
<evidence type="ECO:0000313" key="1">
    <source>
        <dbReference type="EMBL" id="QRD01340.1"/>
    </source>
</evidence>
<organism evidence="1 2">
    <name type="scientific">Phaeosphaeria nodorum (strain SN15 / ATCC MYA-4574 / FGSC 10173)</name>
    <name type="common">Glume blotch fungus</name>
    <name type="synonym">Parastagonospora nodorum</name>
    <dbReference type="NCBI Taxonomy" id="321614"/>
    <lineage>
        <taxon>Eukaryota</taxon>
        <taxon>Fungi</taxon>
        <taxon>Dikarya</taxon>
        <taxon>Ascomycota</taxon>
        <taxon>Pezizomycotina</taxon>
        <taxon>Dothideomycetes</taxon>
        <taxon>Pleosporomycetidae</taxon>
        <taxon>Pleosporales</taxon>
        <taxon>Pleosporineae</taxon>
        <taxon>Phaeosphaeriaceae</taxon>
        <taxon>Parastagonospora</taxon>
    </lineage>
</organism>
<evidence type="ECO:0000313" key="2">
    <source>
        <dbReference type="Proteomes" id="UP000663193"/>
    </source>
</evidence>
<gene>
    <name evidence="1" type="ORF">JI435_416450</name>
</gene>
<keyword evidence="2" id="KW-1185">Reference proteome</keyword>